<dbReference type="eggNOG" id="ENOG502QS6I">
    <property type="taxonomic scope" value="Eukaryota"/>
</dbReference>
<dbReference type="PANTHER" id="PTHR31744">
    <property type="entry name" value="PROTEIN CUP-SHAPED COTYLEDON 2-RELATED"/>
    <property type="match status" value="1"/>
</dbReference>
<dbReference type="FunFam" id="2.170.150.80:FF:000002">
    <property type="entry name" value="Nac domain-containing protein 86"/>
    <property type="match status" value="1"/>
</dbReference>
<dbReference type="HOGENOM" id="CLU_035664_2_0_1"/>
<keyword evidence="3" id="KW-0238">DNA-binding</keyword>
<evidence type="ECO:0000256" key="4">
    <source>
        <dbReference type="ARBA" id="ARBA00023163"/>
    </source>
</evidence>
<evidence type="ECO:0000256" key="2">
    <source>
        <dbReference type="ARBA" id="ARBA00023015"/>
    </source>
</evidence>
<feature type="domain" description="NAC" evidence="6">
    <location>
        <begin position="6"/>
        <end position="156"/>
    </location>
</feature>
<dbReference type="OMA" id="EWDNPEA"/>
<dbReference type="GeneID" id="100821002"/>
<evidence type="ECO:0000256" key="1">
    <source>
        <dbReference type="ARBA" id="ARBA00004123"/>
    </source>
</evidence>
<keyword evidence="2" id="KW-0805">Transcription regulation</keyword>
<accession>I1HJ77</accession>
<reference evidence="7 8" key="1">
    <citation type="journal article" date="2010" name="Nature">
        <title>Genome sequencing and analysis of the model grass Brachypodium distachyon.</title>
        <authorList>
            <consortium name="International Brachypodium Initiative"/>
        </authorList>
    </citation>
    <scope>NUCLEOTIDE SEQUENCE [LARGE SCALE GENOMIC DNA]</scope>
    <source>
        <strain evidence="7">Bd21</strain>
        <strain evidence="8">cv. Bd21</strain>
    </source>
</reference>
<dbReference type="EMBL" id="CM000881">
    <property type="protein sequence ID" value="KQK06143.1"/>
    <property type="molecule type" value="Genomic_DNA"/>
</dbReference>
<reference evidence="7" key="2">
    <citation type="submission" date="2017-06" db="EMBL/GenBank/DDBJ databases">
        <title>WGS assembly of Brachypodium distachyon.</title>
        <authorList>
            <consortium name="The International Brachypodium Initiative"/>
            <person name="Lucas S."/>
            <person name="Harmon-Smith M."/>
            <person name="Lail K."/>
            <person name="Tice H."/>
            <person name="Grimwood J."/>
            <person name="Bruce D."/>
            <person name="Barry K."/>
            <person name="Shu S."/>
            <person name="Lindquist E."/>
            <person name="Wang M."/>
            <person name="Pitluck S."/>
            <person name="Vogel J.P."/>
            <person name="Garvin D.F."/>
            <person name="Mockler T.C."/>
            <person name="Schmutz J."/>
            <person name="Rokhsar D."/>
            <person name="Bevan M.W."/>
        </authorList>
    </citation>
    <scope>NUCLEOTIDE SEQUENCE</scope>
    <source>
        <strain evidence="7">Bd21</strain>
    </source>
</reference>
<dbReference type="GO" id="GO:0006355">
    <property type="term" value="P:regulation of DNA-templated transcription"/>
    <property type="evidence" value="ECO:0007669"/>
    <property type="project" value="InterPro"/>
</dbReference>
<evidence type="ECO:0000313" key="7">
    <source>
        <dbReference type="EMBL" id="KQK06143.1"/>
    </source>
</evidence>
<dbReference type="GO" id="GO:0005634">
    <property type="term" value="C:nucleus"/>
    <property type="evidence" value="ECO:0007669"/>
    <property type="project" value="UniProtKB-SubCell"/>
</dbReference>
<proteinExistence type="predicted"/>
<dbReference type="EnsemblPlants" id="KQK06144">
    <property type="protein sequence ID" value="KQK06144"/>
    <property type="gene ID" value="BRADI_2g24790v3"/>
</dbReference>
<dbReference type="EMBL" id="CM000881">
    <property type="protein sequence ID" value="KQK06144.1"/>
    <property type="molecule type" value="Genomic_DNA"/>
</dbReference>
<dbReference type="EnsemblPlants" id="KQK06143">
    <property type="protein sequence ID" value="KQK06143"/>
    <property type="gene ID" value="BRADI_2g24790v3"/>
</dbReference>
<dbReference type="Pfam" id="PF02365">
    <property type="entry name" value="NAM"/>
    <property type="match status" value="1"/>
</dbReference>
<dbReference type="PANTHER" id="PTHR31744:SF210">
    <property type="entry name" value="NAC DOMAIN-CONTAINING PROTEIN 86-LIKE"/>
    <property type="match status" value="1"/>
</dbReference>
<gene>
    <name evidence="8" type="primary">LOC100821002</name>
    <name evidence="7" type="ORF">BRADI_2g24790v3</name>
</gene>
<evidence type="ECO:0000259" key="6">
    <source>
        <dbReference type="PROSITE" id="PS51005"/>
    </source>
</evidence>
<dbReference type="GO" id="GO:0003677">
    <property type="term" value="F:DNA binding"/>
    <property type="evidence" value="ECO:0007669"/>
    <property type="project" value="UniProtKB-KW"/>
</dbReference>
<dbReference type="InterPro" id="IPR036093">
    <property type="entry name" value="NAC_dom_sf"/>
</dbReference>
<dbReference type="AlphaFoldDB" id="I1HJ77"/>
<dbReference type="STRING" id="15368.I1HJ77"/>
<dbReference type="OrthoDB" id="645697at2759"/>
<evidence type="ECO:0000256" key="5">
    <source>
        <dbReference type="ARBA" id="ARBA00023242"/>
    </source>
</evidence>
<reference evidence="8" key="3">
    <citation type="submission" date="2018-08" db="UniProtKB">
        <authorList>
            <consortium name="EnsemblPlants"/>
        </authorList>
    </citation>
    <scope>IDENTIFICATION</scope>
    <source>
        <strain evidence="8">cv. Bd21</strain>
    </source>
</reference>
<keyword evidence="4" id="KW-0804">Transcription</keyword>
<dbReference type="PROSITE" id="PS51005">
    <property type="entry name" value="NAC"/>
    <property type="match status" value="1"/>
</dbReference>
<dbReference type="Gene3D" id="2.170.150.80">
    <property type="entry name" value="NAC domain"/>
    <property type="match status" value="1"/>
</dbReference>
<sequence length="464" mass="51422">MAQTCLPPGFRFHPTDVELVSYYLKRKIMGKKLCVHAISELELYKFAPWDLPEKSCLRSKDLEWFFFCPRDKKYPKGSRTNRATPNGYWKTSGKDRTIELNSRTVGLKKTLIFHEGKAPKGNRTDWVMYEYRMEDDNLVSAGFSKDEYVLCKIFKKSGLGPRIGEQYGAPFDEDDWENLSFETSAFGLVSSEIEDPQAETSVIATATVTQEPPHQLVRFSGDVNICTNEVNTASVSLSDLEGPHVEASVLATAAVFEEQPIHSQQSAQCSEHVDTSSSEFNNAPPEDGIFWDELSKFLDNSPHRDIPFGEESGLPPMSELEAQAFEINTADLYNELAGLAGSGGLPIVDFGAIDVGFSLNNFQHTSSEQAVGDDYLELDDLLARDATLSYELPTPNNEFLQYPLNQSSYGGHYHDGATLSSAFAASGSIPPMPCFFGDVPAVPNNLVNPNYSDSSHSTLKDSFF</sequence>
<comment type="subcellular location">
    <subcellularLocation>
        <location evidence="1">Nucleus</location>
    </subcellularLocation>
</comment>
<keyword evidence="9" id="KW-1185">Reference proteome</keyword>
<organism evidence="7">
    <name type="scientific">Brachypodium distachyon</name>
    <name type="common">Purple false brome</name>
    <name type="synonym">Trachynia distachya</name>
    <dbReference type="NCBI Taxonomy" id="15368"/>
    <lineage>
        <taxon>Eukaryota</taxon>
        <taxon>Viridiplantae</taxon>
        <taxon>Streptophyta</taxon>
        <taxon>Embryophyta</taxon>
        <taxon>Tracheophyta</taxon>
        <taxon>Spermatophyta</taxon>
        <taxon>Magnoliopsida</taxon>
        <taxon>Liliopsida</taxon>
        <taxon>Poales</taxon>
        <taxon>Poaceae</taxon>
        <taxon>BOP clade</taxon>
        <taxon>Pooideae</taxon>
        <taxon>Stipodae</taxon>
        <taxon>Brachypodieae</taxon>
        <taxon>Brachypodium</taxon>
    </lineage>
</organism>
<evidence type="ECO:0000313" key="9">
    <source>
        <dbReference type="Proteomes" id="UP000008810"/>
    </source>
</evidence>
<name>I1HJ77_BRADI</name>
<dbReference type="SUPFAM" id="SSF101941">
    <property type="entry name" value="NAC domain"/>
    <property type="match status" value="1"/>
</dbReference>
<evidence type="ECO:0000313" key="8">
    <source>
        <dbReference type="EnsemblPlants" id="KQK06143"/>
    </source>
</evidence>
<evidence type="ECO:0000256" key="3">
    <source>
        <dbReference type="ARBA" id="ARBA00023125"/>
    </source>
</evidence>
<protein>
    <recommendedName>
        <fullName evidence="6">NAC domain-containing protein</fullName>
    </recommendedName>
</protein>
<dbReference type="Gramene" id="KQK06143">
    <property type="protein sequence ID" value="KQK06143"/>
    <property type="gene ID" value="BRADI_2g24790v3"/>
</dbReference>
<keyword evidence="5" id="KW-0539">Nucleus</keyword>
<dbReference type="Proteomes" id="UP000008810">
    <property type="component" value="Chromosome 2"/>
</dbReference>
<dbReference type="Gramene" id="KQK06144">
    <property type="protein sequence ID" value="KQK06144"/>
    <property type="gene ID" value="BRADI_2g24790v3"/>
</dbReference>
<dbReference type="InterPro" id="IPR003441">
    <property type="entry name" value="NAC-dom"/>
</dbReference>
<dbReference type="KEGG" id="bdi:100821002"/>
<dbReference type="RefSeq" id="XP_003568407.1">
    <property type="nucleotide sequence ID" value="XM_003568359.4"/>
</dbReference>